<feature type="modified residue" description="4-aspartylphosphate" evidence="10">
    <location>
        <position position="55"/>
    </location>
</feature>
<evidence type="ECO:0000256" key="8">
    <source>
        <dbReference type="ARBA" id="ARBA00023163"/>
    </source>
</evidence>
<reference evidence="13 14" key="1">
    <citation type="submission" date="2020-08" db="EMBL/GenBank/DDBJ databases">
        <title>Genome public.</title>
        <authorList>
            <person name="Liu C."/>
            <person name="Sun Q."/>
        </authorList>
    </citation>
    <scope>NUCLEOTIDE SEQUENCE [LARGE SCALE GENOMIC DNA]</scope>
    <source>
        <strain evidence="13 14">NSJ-37</strain>
    </source>
</reference>
<keyword evidence="6" id="KW-0805">Transcription regulation</keyword>
<gene>
    <name evidence="13" type="ORF">H8704_09185</name>
</gene>
<evidence type="ECO:0000259" key="11">
    <source>
        <dbReference type="PROSITE" id="PS01124"/>
    </source>
</evidence>
<dbReference type="PANTHER" id="PTHR42713:SF3">
    <property type="entry name" value="TRANSCRIPTIONAL REGULATORY PROTEIN HPTR"/>
    <property type="match status" value="1"/>
</dbReference>
<keyword evidence="7" id="KW-0238">DNA-binding</keyword>
<evidence type="ECO:0000256" key="2">
    <source>
        <dbReference type="ARBA" id="ARBA00018672"/>
    </source>
</evidence>
<keyword evidence="5" id="KW-0902">Two-component regulatory system</keyword>
<evidence type="ECO:0000259" key="12">
    <source>
        <dbReference type="PROSITE" id="PS50110"/>
    </source>
</evidence>
<keyword evidence="14" id="KW-1185">Reference proteome</keyword>
<evidence type="ECO:0000256" key="6">
    <source>
        <dbReference type="ARBA" id="ARBA00023015"/>
    </source>
</evidence>
<dbReference type="Pfam" id="PF00072">
    <property type="entry name" value="Response_reg"/>
    <property type="match status" value="1"/>
</dbReference>
<dbReference type="Pfam" id="PF12833">
    <property type="entry name" value="HTH_18"/>
    <property type="match status" value="1"/>
</dbReference>
<evidence type="ECO:0000256" key="4">
    <source>
        <dbReference type="ARBA" id="ARBA00022553"/>
    </source>
</evidence>
<comment type="function">
    <text evidence="9">May play the central regulatory role in sporulation. It may be an element of the effector pathway responsible for the activation of sporulation genes in response to nutritional stress. Spo0A may act in concert with spo0H (a sigma factor) to control the expression of some genes that are critical to the sporulation process.</text>
</comment>
<proteinExistence type="predicted"/>
<dbReference type="InterPro" id="IPR011006">
    <property type="entry name" value="CheY-like_superfamily"/>
</dbReference>
<protein>
    <recommendedName>
        <fullName evidence="2">Stage 0 sporulation protein A homolog</fullName>
    </recommendedName>
</protein>
<keyword evidence="4 10" id="KW-0597">Phosphoprotein</keyword>
<dbReference type="Gene3D" id="3.40.50.2300">
    <property type="match status" value="1"/>
</dbReference>
<evidence type="ECO:0000313" key="13">
    <source>
        <dbReference type="EMBL" id="MBC8562796.1"/>
    </source>
</evidence>
<accession>A0ABR7N2E2</accession>
<evidence type="ECO:0000256" key="10">
    <source>
        <dbReference type="PROSITE-ProRule" id="PRU00169"/>
    </source>
</evidence>
<evidence type="ECO:0000313" key="14">
    <source>
        <dbReference type="Proteomes" id="UP000606193"/>
    </source>
</evidence>
<dbReference type="PROSITE" id="PS01124">
    <property type="entry name" value="HTH_ARAC_FAMILY_2"/>
    <property type="match status" value="1"/>
</dbReference>
<dbReference type="SUPFAM" id="SSF46689">
    <property type="entry name" value="Homeodomain-like"/>
    <property type="match status" value="2"/>
</dbReference>
<dbReference type="RefSeq" id="WP_118678248.1">
    <property type="nucleotide sequence ID" value="NZ_JACRSX010000012.1"/>
</dbReference>
<dbReference type="InterPro" id="IPR018060">
    <property type="entry name" value="HTH_AraC"/>
</dbReference>
<dbReference type="Gene3D" id="1.10.10.60">
    <property type="entry name" value="Homeodomain-like"/>
    <property type="match status" value="2"/>
</dbReference>
<dbReference type="Proteomes" id="UP000606193">
    <property type="component" value="Unassembled WGS sequence"/>
</dbReference>
<evidence type="ECO:0000256" key="5">
    <source>
        <dbReference type="ARBA" id="ARBA00023012"/>
    </source>
</evidence>
<comment type="caution">
    <text evidence="13">The sequence shown here is derived from an EMBL/GenBank/DDBJ whole genome shotgun (WGS) entry which is preliminary data.</text>
</comment>
<keyword evidence="8" id="KW-0804">Transcription</keyword>
<dbReference type="SMART" id="SM00342">
    <property type="entry name" value="HTH_ARAC"/>
    <property type="match status" value="1"/>
</dbReference>
<dbReference type="InterPro" id="IPR020449">
    <property type="entry name" value="Tscrpt_reg_AraC-type_HTH"/>
</dbReference>
<dbReference type="InterPro" id="IPR001789">
    <property type="entry name" value="Sig_transdc_resp-reg_receiver"/>
</dbReference>
<evidence type="ECO:0000256" key="7">
    <source>
        <dbReference type="ARBA" id="ARBA00023125"/>
    </source>
</evidence>
<evidence type="ECO:0000256" key="3">
    <source>
        <dbReference type="ARBA" id="ARBA00022490"/>
    </source>
</evidence>
<organism evidence="13 14">
    <name type="scientific">Jutongia huaianensis</name>
    <dbReference type="NCBI Taxonomy" id="2763668"/>
    <lineage>
        <taxon>Bacteria</taxon>
        <taxon>Bacillati</taxon>
        <taxon>Bacillota</taxon>
        <taxon>Clostridia</taxon>
        <taxon>Lachnospirales</taxon>
        <taxon>Lachnospiraceae</taxon>
        <taxon>Jutongia</taxon>
    </lineage>
</organism>
<evidence type="ECO:0000256" key="9">
    <source>
        <dbReference type="ARBA" id="ARBA00024867"/>
    </source>
</evidence>
<dbReference type="PANTHER" id="PTHR42713">
    <property type="entry name" value="HISTIDINE KINASE-RELATED"/>
    <property type="match status" value="1"/>
</dbReference>
<keyword evidence="3" id="KW-0963">Cytoplasm</keyword>
<sequence length="545" mass="62734">MYKVFLIEDEIVIREALERMIPWNEYGFELVGKAKDGEIALPMIRKTKPDVLITDIKMPFMDGLTLSGIVKKEIPEIRIVIVSGYDDFEYARKAIALGVDDYLLKPIAKADFVRVLQKIQKDFEEKGKQQDYYEKFEQEIKKYENHSRRDFFELLVTKHADLPEIYDRAEKLSIDIMAESYNLVFFSLAESRDTDTIDQEYSQRAADVQKQIDDTLQKEKNLYMFRNQTFSYVLLLTGDVENIQAHTEHCVKLLQDILEKDQSGLEWIVCASKPVERLSQMPDCYKEGMQLFAYRYFGYSHVISQDMVPMGESQSRDNEIEDLVSVDSNVVNPAIVQNFLCNGLENEVAGFVENYLQMVGESALKSKMFRQYILLNIHFCIVSFLQKLGYEKDVVDHSLLEASGMGRPLDHDKIAASISGALKQAIQLREEKSKGKYQNVLQNAVQYMEENFADENLTLNTVACVANVSANHFSAMFSQKMGQTFIEYLTSLRMNRAKELLRCTDKRSGEIALEVGYKDSHYFSFLFKKTQGCTPSEYRNQGAVS</sequence>
<dbReference type="InterPro" id="IPR051552">
    <property type="entry name" value="HptR"/>
</dbReference>
<feature type="domain" description="Response regulatory" evidence="12">
    <location>
        <begin position="3"/>
        <end position="120"/>
    </location>
</feature>
<dbReference type="SMART" id="SM00448">
    <property type="entry name" value="REC"/>
    <property type="match status" value="1"/>
</dbReference>
<comment type="subcellular location">
    <subcellularLocation>
        <location evidence="1">Cytoplasm</location>
    </subcellularLocation>
</comment>
<evidence type="ECO:0000256" key="1">
    <source>
        <dbReference type="ARBA" id="ARBA00004496"/>
    </source>
</evidence>
<name>A0ABR7N2E2_9FIRM</name>
<dbReference type="InterPro" id="IPR009057">
    <property type="entry name" value="Homeodomain-like_sf"/>
</dbReference>
<dbReference type="PRINTS" id="PR00032">
    <property type="entry name" value="HTHARAC"/>
</dbReference>
<dbReference type="CDD" id="cd17536">
    <property type="entry name" value="REC_YesN-like"/>
    <property type="match status" value="1"/>
</dbReference>
<feature type="domain" description="HTH araC/xylS-type" evidence="11">
    <location>
        <begin position="442"/>
        <end position="541"/>
    </location>
</feature>
<dbReference type="EMBL" id="JACRSX010000012">
    <property type="protein sequence ID" value="MBC8562796.1"/>
    <property type="molecule type" value="Genomic_DNA"/>
</dbReference>
<dbReference type="SUPFAM" id="SSF52172">
    <property type="entry name" value="CheY-like"/>
    <property type="match status" value="1"/>
</dbReference>
<dbReference type="PROSITE" id="PS50110">
    <property type="entry name" value="RESPONSE_REGULATORY"/>
    <property type="match status" value="1"/>
</dbReference>